<reference evidence="2 3" key="1">
    <citation type="submission" date="2014-04" db="EMBL/GenBank/DDBJ databases">
        <authorList>
            <consortium name="DOE Joint Genome Institute"/>
            <person name="Kuo A."/>
            <person name="Kohler A."/>
            <person name="Costa M.D."/>
            <person name="Nagy L.G."/>
            <person name="Floudas D."/>
            <person name="Copeland A."/>
            <person name="Barry K.W."/>
            <person name="Cichocki N."/>
            <person name="Veneault-Fourrey C."/>
            <person name="LaButti K."/>
            <person name="Lindquist E.A."/>
            <person name="Lipzen A."/>
            <person name="Lundell T."/>
            <person name="Morin E."/>
            <person name="Murat C."/>
            <person name="Sun H."/>
            <person name="Tunlid A."/>
            <person name="Henrissat B."/>
            <person name="Grigoriev I.V."/>
            <person name="Hibbett D.S."/>
            <person name="Martin F."/>
            <person name="Nordberg H.P."/>
            <person name="Cantor M.N."/>
            <person name="Hua S.X."/>
        </authorList>
    </citation>
    <scope>NUCLEOTIDE SEQUENCE [LARGE SCALE GENOMIC DNA]</scope>
    <source>
        <strain evidence="2 3">441</strain>
    </source>
</reference>
<evidence type="ECO:0000313" key="3">
    <source>
        <dbReference type="Proteomes" id="UP000054018"/>
    </source>
</evidence>
<reference evidence="3" key="2">
    <citation type="submission" date="2015-01" db="EMBL/GenBank/DDBJ databases">
        <title>Evolutionary Origins and Diversification of the Mycorrhizal Mutualists.</title>
        <authorList>
            <consortium name="DOE Joint Genome Institute"/>
            <consortium name="Mycorrhizal Genomics Consortium"/>
            <person name="Kohler A."/>
            <person name="Kuo A."/>
            <person name="Nagy L.G."/>
            <person name="Floudas D."/>
            <person name="Copeland A."/>
            <person name="Barry K.W."/>
            <person name="Cichocki N."/>
            <person name="Veneault-Fourrey C."/>
            <person name="LaButti K."/>
            <person name="Lindquist E.A."/>
            <person name="Lipzen A."/>
            <person name="Lundell T."/>
            <person name="Morin E."/>
            <person name="Murat C."/>
            <person name="Riley R."/>
            <person name="Ohm R."/>
            <person name="Sun H."/>
            <person name="Tunlid A."/>
            <person name="Henrissat B."/>
            <person name="Grigoriev I.V."/>
            <person name="Hibbett D.S."/>
            <person name="Martin F."/>
        </authorList>
    </citation>
    <scope>NUCLEOTIDE SEQUENCE [LARGE SCALE GENOMIC DNA]</scope>
    <source>
        <strain evidence="3">441</strain>
    </source>
</reference>
<proteinExistence type="predicted"/>
<dbReference type="Proteomes" id="UP000054018">
    <property type="component" value="Unassembled WGS sequence"/>
</dbReference>
<dbReference type="AlphaFoldDB" id="A0A0C9YXN3"/>
<evidence type="ECO:0000313" key="2">
    <source>
        <dbReference type="EMBL" id="KIK14937.1"/>
    </source>
</evidence>
<keyword evidence="3" id="KW-1185">Reference proteome</keyword>
<name>A0A0C9YXN3_9AGAM</name>
<evidence type="ECO:0000256" key="1">
    <source>
        <dbReference type="SAM" id="MobiDB-lite"/>
    </source>
</evidence>
<feature type="region of interest" description="Disordered" evidence="1">
    <location>
        <begin position="1"/>
        <end position="40"/>
    </location>
</feature>
<dbReference type="HOGENOM" id="CLU_2776891_0_0_1"/>
<feature type="compositionally biased region" description="Polar residues" evidence="1">
    <location>
        <begin position="1"/>
        <end position="19"/>
    </location>
</feature>
<organism evidence="2 3">
    <name type="scientific">Pisolithus microcarpus 441</name>
    <dbReference type="NCBI Taxonomy" id="765257"/>
    <lineage>
        <taxon>Eukaryota</taxon>
        <taxon>Fungi</taxon>
        <taxon>Dikarya</taxon>
        <taxon>Basidiomycota</taxon>
        <taxon>Agaricomycotina</taxon>
        <taxon>Agaricomycetes</taxon>
        <taxon>Agaricomycetidae</taxon>
        <taxon>Boletales</taxon>
        <taxon>Sclerodermatineae</taxon>
        <taxon>Pisolithaceae</taxon>
        <taxon>Pisolithus</taxon>
    </lineage>
</organism>
<feature type="compositionally biased region" description="Basic and acidic residues" evidence="1">
    <location>
        <begin position="23"/>
        <end position="32"/>
    </location>
</feature>
<sequence length="69" mass="7521">MAPKSNKGSTLQKKNSCSASKPLEPDKDREDLYGDDPPPLERTVLGVLSYGLSISLFQPLQVMSPELAM</sequence>
<gene>
    <name evidence="2" type="ORF">PISMIDRAFT_16890</name>
</gene>
<protein>
    <submittedName>
        <fullName evidence="2">Uncharacterized protein</fullName>
    </submittedName>
</protein>
<accession>A0A0C9YXN3</accession>
<dbReference type="EMBL" id="KN833914">
    <property type="protein sequence ID" value="KIK14937.1"/>
    <property type="molecule type" value="Genomic_DNA"/>
</dbReference>